<evidence type="ECO:0008006" key="4">
    <source>
        <dbReference type="Google" id="ProtNLM"/>
    </source>
</evidence>
<organism evidence="3">
    <name type="scientific">uncultured Pseudonocardia sp</name>
    <dbReference type="NCBI Taxonomy" id="211455"/>
    <lineage>
        <taxon>Bacteria</taxon>
        <taxon>Bacillati</taxon>
        <taxon>Actinomycetota</taxon>
        <taxon>Actinomycetes</taxon>
        <taxon>Pseudonocardiales</taxon>
        <taxon>Pseudonocardiaceae</taxon>
        <taxon>Pseudonocardia</taxon>
        <taxon>environmental samples</taxon>
    </lineage>
</organism>
<proteinExistence type="predicted"/>
<accession>A0A6J4PKN2</accession>
<feature type="region of interest" description="Disordered" evidence="1">
    <location>
        <begin position="267"/>
        <end position="292"/>
    </location>
</feature>
<sequence length="292" mass="29281">MPAVPGRAVLAVLTLLLGASGVLVATEGVAQDAPAAAPAPAVTVPATHRCAATGAPTTPERGSVGLPPALRLCPHRAEGGGAVLIDQPGAVLDGWDLTGGIVVTAPGVVVQRSRITGDGSTDHGVATAGAGSVRVQDSTLTGRFRAAALGGARWTAERVEIAGVAGDGAHAGAGSRLLASVLSRFEPGSDVDGVEVRAGDVRVEDSTVWMGGGHRSAVHVTPTEPGDGPVLLRRNVLGGGQYTVVQPGPGRVRTELLGNRFARDAREGPLRLDPSAQEAGSAYLDGSPVIRS</sequence>
<reference evidence="3" key="1">
    <citation type="submission" date="2020-02" db="EMBL/GenBank/DDBJ databases">
        <authorList>
            <person name="Meier V. D."/>
        </authorList>
    </citation>
    <scope>NUCLEOTIDE SEQUENCE</scope>
    <source>
        <strain evidence="3">AVDCRST_MAG66</strain>
    </source>
</reference>
<dbReference type="SUPFAM" id="SSF51126">
    <property type="entry name" value="Pectin lyase-like"/>
    <property type="match status" value="1"/>
</dbReference>
<name>A0A6J4PKN2_9PSEU</name>
<evidence type="ECO:0000256" key="1">
    <source>
        <dbReference type="SAM" id="MobiDB-lite"/>
    </source>
</evidence>
<feature type="chain" id="PRO_5039630327" description="Right handed beta helix domain-containing protein" evidence="2">
    <location>
        <begin position="26"/>
        <end position="292"/>
    </location>
</feature>
<gene>
    <name evidence="3" type="ORF">AVDCRST_MAG66-2523</name>
</gene>
<evidence type="ECO:0000256" key="2">
    <source>
        <dbReference type="SAM" id="SignalP"/>
    </source>
</evidence>
<feature type="signal peptide" evidence="2">
    <location>
        <begin position="1"/>
        <end position="25"/>
    </location>
</feature>
<evidence type="ECO:0000313" key="3">
    <source>
        <dbReference type="EMBL" id="CAA9419047.1"/>
    </source>
</evidence>
<protein>
    <recommendedName>
        <fullName evidence="4">Right handed beta helix domain-containing protein</fullName>
    </recommendedName>
</protein>
<dbReference type="AlphaFoldDB" id="A0A6J4PKN2"/>
<dbReference type="EMBL" id="CADCUS010000366">
    <property type="protein sequence ID" value="CAA9419047.1"/>
    <property type="molecule type" value="Genomic_DNA"/>
</dbReference>
<dbReference type="InterPro" id="IPR011050">
    <property type="entry name" value="Pectin_lyase_fold/virulence"/>
</dbReference>
<keyword evidence="2" id="KW-0732">Signal</keyword>